<feature type="domain" description="CAAX prenyl protease 2/Lysostaphin resistance protein A-like" evidence="2">
    <location>
        <begin position="122"/>
        <end position="234"/>
    </location>
</feature>
<dbReference type="AlphaFoldDB" id="A0A845F363"/>
<feature type="transmembrane region" description="Helical" evidence="1">
    <location>
        <begin position="179"/>
        <end position="196"/>
    </location>
</feature>
<feature type="transmembrane region" description="Helical" evidence="1">
    <location>
        <begin position="202"/>
        <end position="221"/>
    </location>
</feature>
<evidence type="ECO:0000313" key="4">
    <source>
        <dbReference type="Proteomes" id="UP000447833"/>
    </source>
</evidence>
<name>A0A845F363_9BACL</name>
<evidence type="ECO:0000259" key="2">
    <source>
        <dbReference type="Pfam" id="PF02517"/>
    </source>
</evidence>
<dbReference type="GO" id="GO:0080120">
    <property type="term" value="P:CAAX-box protein maturation"/>
    <property type="evidence" value="ECO:0007669"/>
    <property type="project" value="UniProtKB-ARBA"/>
</dbReference>
<evidence type="ECO:0000313" key="3">
    <source>
        <dbReference type="EMBL" id="MYL65492.1"/>
    </source>
</evidence>
<dbReference type="Pfam" id="PF02517">
    <property type="entry name" value="Rce1-like"/>
    <property type="match status" value="1"/>
</dbReference>
<keyword evidence="3" id="KW-0645">Protease</keyword>
<keyword evidence="1" id="KW-0812">Transmembrane</keyword>
<accession>A0A845F363</accession>
<dbReference type="RefSeq" id="WP_160920917.1">
    <property type="nucleotide sequence ID" value="NZ_WMEY01000007.1"/>
</dbReference>
<keyword evidence="1" id="KW-1133">Transmembrane helix</keyword>
<feature type="transmembrane region" description="Helical" evidence="1">
    <location>
        <begin position="36"/>
        <end position="54"/>
    </location>
</feature>
<dbReference type="GO" id="GO:0004175">
    <property type="term" value="F:endopeptidase activity"/>
    <property type="evidence" value="ECO:0007669"/>
    <property type="project" value="UniProtKB-ARBA"/>
</dbReference>
<dbReference type="Proteomes" id="UP000447833">
    <property type="component" value="Unassembled WGS sequence"/>
</dbReference>
<keyword evidence="3" id="KW-0378">Hydrolase</keyword>
<dbReference type="InterPro" id="IPR003675">
    <property type="entry name" value="Rce1/LyrA-like_dom"/>
</dbReference>
<dbReference type="GO" id="GO:0008237">
    <property type="term" value="F:metallopeptidase activity"/>
    <property type="evidence" value="ECO:0007669"/>
    <property type="project" value="UniProtKB-KW"/>
</dbReference>
<protein>
    <submittedName>
        <fullName evidence="3">CPBP family intramembrane metalloprotease</fullName>
    </submittedName>
</protein>
<gene>
    <name evidence="3" type="ORF">GLW07_19215</name>
</gene>
<keyword evidence="1" id="KW-0472">Membrane</keyword>
<feature type="transmembrane region" description="Helical" evidence="1">
    <location>
        <begin position="74"/>
        <end position="93"/>
    </location>
</feature>
<proteinExistence type="predicted"/>
<reference evidence="3 4" key="1">
    <citation type="submission" date="2019-11" db="EMBL/GenBank/DDBJ databases">
        <title>Genome sequences of 17 halophilic strains isolated from different environments.</title>
        <authorList>
            <person name="Furrow R.E."/>
        </authorList>
    </citation>
    <scope>NUCLEOTIDE SEQUENCE [LARGE SCALE GENOMIC DNA]</scope>
    <source>
        <strain evidence="3 4">22506_14_FS</strain>
    </source>
</reference>
<dbReference type="EMBL" id="WMEY01000007">
    <property type="protein sequence ID" value="MYL65492.1"/>
    <property type="molecule type" value="Genomic_DNA"/>
</dbReference>
<organism evidence="3 4">
    <name type="scientific">Guptibacillus hwajinpoensis</name>
    <dbReference type="NCBI Taxonomy" id="208199"/>
    <lineage>
        <taxon>Bacteria</taxon>
        <taxon>Bacillati</taxon>
        <taxon>Bacillota</taxon>
        <taxon>Bacilli</taxon>
        <taxon>Bacillales</taxon>
        <taxon>Guptibacillaceae</taxon>
        <taxon>Guptibacillus</taxon>
    </lineage>
</organism>
<keyword evidence="3" id="KW-0482">Metalloprotease</keyword>
<evidence type="ECO:0000256" key="1">
    <source>
        <dbReference type="SAM" id="Phobius"/>
    </source>
</evidence>
<comment type="caution">
    <text evidence="3">The sequence shown here is derived from an EMBL/GenBank/DDBJ whole genome shotgun (WGS) entry which is preliminary data.</text>
</comment>
<feature type="transmembrane region" description="Helical" evidence="1">
    <location>
        <begin position="6"/>
        <end position="24"/>
    </location>
</feature>
<dbReference type="GO" id="GO:0006508">
    <property type="term" value="P:proteolysis"/>
    <property type="evidence" value="ECO:0007669"/>
    <property type="project" value="UniProtKB-KW"/>
</dbReference>
<sequence length="247" mass="28817">MNNFKIFLKNLGLIVLFFTLIFLLDSRFKLGVMTSQGFDIYLALIMFLMLLIGFPSLRKDFFNHFVPAKTYSLSYIYISICISAVLAMVMNVIRYVPFWISGEDLIGVGSKQITSFEDFSIVGRYILTVIVGPFNEEFLFRYLSYGGLFLLIKQLPDHPWLRWIHNISDHLFVKKTKEYVIFWVLLTSTWFSLVHGPNLLNFFFYFLSGVVYGVLFLKYGLLASWTAHGSFNLFSNFMGWLLRLISR</sequence>